<accession>A0ABY2H322</accession>
<dbReference type="Proteomes" id="UP001642720">
    <property type="component" value="Unassembled WGS sequence"/>
</dbReference>
<proteinExistence type="predicted"/>
<sequence>MYRTTRHPGLRSEHTKHLYIITSENNTRTQTHIIPAGQASSSQQGKLLHPRNHRRLPLPALQLLLHPLLEDALSARSLPLLFLLLLLLCLLLLLLLLLRRHGKHLPHRTLARLRDIRHQPLRGTRPLRHPPPHEGKHKPLDLGLGRLHALHQPPYAVDQVLLLVHGALPAPGALLLLPPAVLARRPADARAGRPDAARLARVPREQAGRGADAGARRHGDVVGHLHPAGPLALVKGEGVLGRLAPQLGDARHLRAQLGLAVGQELGRPAERLGKPDVDGRLEEVRAGVLDDEADGFGEVVAAAEALDRRLERAEVVEVDGGGGGKVLGLPEGVGEGRRELGFAVCGERGVLLGRQSRRVVAVEIEGVLVEVVLAGVVAQLVKCVQGFEMGQGLLPSAKMVVNLKLAPKLGKDVEVLNEGEIFPGVSLGLLRDKQSQVKIVQAESVLIHAVDVHQETNVLHCLFRQFFIFLHQLSNERQAVIQGGRDLADVRGDDVLEVSLLAGLEGLEDGITDGIDLGAERLLQRRCLGGVGAVGLGFCPLGVLVATRHLQHNAHVGRHGGNETRATLHAAAPLILFRVITGNFQIWAQVDVFNKVVAGGEDEVVWRDNKGRAVLGQQPRVCKDVARPRKAKSHLDVVVLADLEPRKLRRELNGENVVARVGEPIQSAQLVLAVALHGSLILAGCGGSQYQVAVQHANLGRASLARGHNQLKMAQVVLIAHAPQAVLGHPAYSQGHVVLWHVGGIKGQLEQLHGLRGPSIFHRQLVDIHTFLVQHCKGRVPVSKGYVNNRGFGLDLEKGHWRRHVGRSKGGDLDRLAIDDSHHAVILDGIGEDDCQNGRVRVPLESDPGVGSIQNSSVGRPQGKLSMAQAVALEKDDIDSVGQSLNTGNEVARRSPTQSAFKAVDGLAGTIQLSLARIHPDDSSRCLLNRVDGHVCAVSTPADGYRSVLVGARESLVDLFWYRGIPEGLGAAPLELRLLLAPSDGDVLRRLEILLRHGHLGNGVKGAAHEDDGVGLGDDGQQLLVGGPSRGRNAGVYGSHDLNVNMADRGILPDGDDVAAFQDETCRAAAAEVVKADDAVDEELGVRAGRIPAGKCAVASASAGELLPSII</sequence>
<name>A0ABY2H322_9HYPO</name>
<keyword evidence="1" id="KW-0812">Transmembrane</keyword>
<dbReference type="GeneID" id="300577788"/>
<comment type="caution">
    <text evidence="2">The sequence shown here is derived from an EMBL/GenBank/DDBJ whole genome shotgun (WGS) entry which is preliminary data.</text>
</comment>
<dbReference type="RefSeq" id="XP_073558285.1">
    <property type="nucleotide sequence ID" value="XM_073703338.1"/>
</dbReference>
<evidence type="ECO:0000313" key="3">
    <source>
        <dbReference type="Proteomes" id="UP001642720"/>
    </source>
</evidence>
<keyword evidence="1" id="KW-1133">Transmembrane helix</keyword>
<gene>
    <name evidence="2" type="ORF">CCMA1212_006097</name>
</gene>
<evidence type="ECO:0000256" key="1">
    <source>
        <dbReference type="SAM" id="Phobius"/>
    </source>
</evidence>
<organism evidence="2 3">
    <name type="scientific">Trichoderma ghanense</name>
    <dbReference type="NCBI Taxonomy" id="65468"/>
    <lineage>
        <taxon>Eukaryota</taxon>
        <taxon>Fungi</taxon>
        <taxon>Dikarya</taxon>
        <taxon>Ascomycota</taxon>
        <taxon>Pezizomycotina</taxon>
        <taxon>Sordariomycetes</taxon>
        <taxon>Hypocreomycetidae</taxon>
        <taxon>Hypocreales</taxon>
        <taxon>Hypocreaceae</taxon>
        <taxon>Trichoderma</taxon>
    </lineage>
</organism>
<keyword evidence="1" id="KW-0472">Membrane</keyword>
<feature type="transmembrane region" description="Helical" evidence="1">
    <location>
        <begin position="78"/>
        <end position="98"/>
    </location>
</feature>
<keyword evidence="3" id="KW-1185">Reference proteome</keyword>
<evidence type="ECO:0000313" key="2">
    <source>
        <dbReference type="EMBL" id="TFB02084.1"/>
    </source>
</evidence>
<dbReference type="EMBL" id="PPTA01000007">
    <property type="protein sequence ID" value="TFB02084.1"/>
    <property type="molecule type" value="Genomic_DNA"/>
</dbReference>
<reference evidence="2 3" key="1">
    <citation type="submission" date="2018-01" db="EMBL/GenBank/DDBJ databases">
        <title>Genome characterization of the sugarcane-associated fungus Trichoderma ghanense CCMA-1212 and their application in lignocelulose bioconversion.</title>
        <authorList>
            <person name="Steindorff A.S."/>
            <person name="Mendes T.D."/>
            <person name="Vilela E.S.D."/>
            <person name="Rodrigues D.S."/>
            <person name="Formighieri E.F."/>
            <person name="Melo I.S."/>
            <person name="Favaro L.C.L."/>
        </authorList>
    </citation>
    <scope>NUCLEOTIDE SEQUENCE [LARGE SCALE GENOMIC DNA]</scope>
    <source>
        <strain evidence="2 3">CCMA-1212</strain>
    </source>
</reference>
<protein>
    <submittedName>
        <fullName evidence="2">Uncharacterized protein</fullName>
    </submittedName>
</protein>